<evidence type="ECO:0000313" key="1">
    <source>
        <dbReference type="EMBL" id="MDX8335345.1"/>
    </source>
</evidence>
<evidence type="ECO:0000313" key="2">
    <source>
        <dbReference type="Proteomes" id="UP001279681"/>
    </source>
</evidence>
<name>A0ABU4W845_9FUSO</name>
<keyword evidence="2" id="KW-1185">Reference proteome</keyword>
<gene>
    <name evidence="1" type="ORF">RFV38_02355</name>
</gene>
<accession>A0ABU4W845</accession>
<comment type="caution">
    <text evidence="1">The sequence shown here is derived from an EMBL/GenBank/DDBJ whole genome shotgun (WGS) entry which is preliminary data.</text>
</comment>
<dbReference type="EMBL" id="JAVIKH010000002">
    <property type="protein sequence ID" value="MDX8335345.1"/>
    <property type="molecule type" value="Genomic_DNA"/>
</dbReference>
<reference evidence="2" key="1">
    <citation type="submission" date="2023-07" db="EMBL/GenBank/DDBJ databases">
        <authorList>
            <person name="Colorado M.A."/>
            <person name="Villamil L.M."/>
            <person name="Melo J.F."/>
            <person name="Rodriguez J.A."/>
            <person name="Ruiz R.Y."/>
        </authorList>
    </citation>
    <scope>NUCLEOTIDE SEQUENCE [LARGE SCALE GENOMIC DNA]</scope>
    <source>
        <strain evidence="2">C33</strain>
    </source>
</reference>
<dbReference type="SUPFAM" id="SSF53795">
    <property type="entry name" value="PEP carboxykinase-like"/>
    <property type="match status" value="1"/>
</dbReference>
<organism evidence="1 2">
    <name type="scientific">Candidatus Cetobacterium colombiensis</name>
    <dbReference type="NCBI Taxonomy" id="3073100"/>
    <lineage>
        <taxon>Bacteria</taxon>
        <taxon>Fusobacteriati</taxon>
        <taxon>Fusobacteriota</taxon>
        <taxon>Fusobacteriia</taxon>
        <taxon>Fusobacteriales</taxon>
        <taxon>Fusobacteriaceae</taxon>
        <taxon>Cetobacterium</taxon>
    </lineage>
</organism>
<sequence>MKQEIFIGRNSAILNFSTKYCDTSESLLSSLSFKKVLSKYIRSIENKNTNVFLFLKANCKNDIPETMTKLFKLLIVLEKSEVSKLDSTFETLLSNEGILFEFVEGLYSYWRQFERYAIIRNKNTSLGLQNINFIDSMNSFTNLILKTYRLVEENILGEHHRVYRQLHAGVNAGLILNNMNWKCPKEYSFLEKIPFVESIVLQPPFITYPGKNTRKGIFCENKENPIENLTLNLDNWVCYPAKVGELLAFVYFDINFMAQGVTLCNLFELAKKEEYINKKPDIIYMYGVKDFHPEMRTEFFKDTQNDIMIGYVNFNEGIDYFGYMKKMILTLHNLRMIDNGHLPIHGAMVNLTFKNGLEKNVIIMGDSGAGKSESLEAFRKLSENYIKDMKVIFDDMGILQMENNTITASGTEIGAFVRLDDLDIGYPYKEIDRSIFMNPDKINSRIIIPISTHADIIKKYPVDMFLYANNYEEGEELEFFNSSSEAKPTFIEGARNAKGTTSEIGLVTSYFANPFGPMQRKNETDILINNYFDKMFEDEILVGQIRTGLGIEGLEKAGPEKAAKKLFEFIIK</sequence>
<dbReference type="Proteomes" id="UP001279681">
    <property type="component" value="Unassembled WGS sequence"/>
</dbReference>
<protein>
    <submittedName>
        <fullName evidence="1">Phosphoenolpyruvate carboxykinase</fullName>
    </submittedName>
</protein>
<proteinExistence type="predicted"/>
<dbReference type="RefSeq" id="WP_320312752.1">
    <property type="nucleotide sequence ID" value="NZ_JAVIKH010000002.1"/>
</dbReference>